<reference evidence="2 3" key="1">
    <citation type="submission" date="2020-08" db="EMBL/GenBank/DDBJ databases">
        <title>Genomic Encyclopedia of Type Strains, Phase IV (KMG-IV): sequencing the most valuable type-strain genomes for metagenomic binning, comparative biology and taxonomic classification.</title>
        <authorList>
            <person name="Goeker M."/>
        </authorList>
    </citation>
    <scope>NUCLEOTIDE SEQUENCE [LARGE SCALE GENOMIC DNA]</scope>
    <source>
        <strain evidence="2 3">DSM 101465</strain>
    </source>
</reference>
<evidence type="ECO:0000259" key="1">
    <source>
        <dbReference type="Pfam" id="PF05099"/>
    </source>
</evidence>
<dbReference type="Pfam" id="PF05099">
    <property type="entry name" value="TerB"/>
    <property type="match status" value="1"/>
</dbReference>
<protein>
    <submittedName>
        <fullName evidence="2">Putative tellurite resistance protein B-like protein</fullName>
    </submittedName>
</protein>
<organism evidence="2 3">
    <name type="scientific">Chelatococcus composti</name>
    <dbReference type="NCBI Taxonomy" id="1743235"/>
    <lineage>
        <taxon>Bacteria</taxon>
        <taxon>Pseudomonadati</taxon>
        <taxon>Pseudomonadota</taxon>
        <taxon>Alphaproteobacteria</taxon>
        <taxon>Hyphomicrobiales</taxon>
        <taxon>Chelatococcaceae</taxon>
        <taxon>Chelatococcus</taxon>
    </lineage>
</organism>
<sequence length="170" mass="19108">MSMIRPIRLLSSIARLFERLPRHQATSERAAHERDEARRDADILRSLAIVLVHIAGGDGRLTAEERSTLANFVGRRFRLSPREALRIIEAAIAAERSREDVDDAFDDLKRLLPPDGRRELMVAAWELAKIDGHVAELEDDLLWRSARRLGLSEREAEALRQSALADVGGA</sequence>
<dbReference type="EMBL" id="JACHEH010000006">
    <property type="protein sequence ID" value="MBB6169201.1"/>
    <property type="molecule type" value="Genomic_DNA"/>
</dbReference>
<comment type="caution">
    <text evidence="2">The sequence shown here is derived from an EMBL/GenBank/DDBJ whole genome shotgun (WGS) entry which is preliminary data.</text>
</comment>
<gene>
    <name evidence="2" type="ORF">HNQ73_002838</name>
</gene>
<evidence type="ECO:0000313" key="3">
    <source>
        <dbReference type="Proteomes" id="UP000588017"/>
    </source>
</evidence>
<dbReference type="InterPro" id="IPR007791">
    <property type="entry name" value="DjlA_N"/>
</dbReference>
<dbReference type="SUPFAM" id="SSF158682">
    <property type="entry name" value="TerB-like"/>
    <property type="match status" value="1"/>
</dbReference>
<evidence type="ECO:0000313" key="2">
    <source>
        <dbReference type="EMBL" id="MBB6169201.1"/>
    </source>
</evidence>
<dbReference type="Proteomes" id="UP000588017">
    <property type="component" value="Unassembled WGS sequence"/>
</dbReference>
<proteinExistence type="predicted"/>
<dbReference type="InterPro" id="IPR029024">
    <property type="entry name" value="TerB-like"/>
</dbReference>
<dbReference type="RefSeq" id="WP_183335518.1">
    <property type="nucleotide sequence ID" value="NZ_BMHX01000006.1"/>
</dbReference>
<dbReference type="AlphaFoldDB" id="A0A841K9S7"/>
<name>A0A841K9S7_9HYPH</name>
<dbReference type="Gene3D" id="1.10.3680.10">
    <property type="entry name" value="TerB-like"/>
    <property type="match status" value="1"/>
</dbReference>
<feature type="domain" description="Co-chaperone DjlA N-terminal" evidence="1">
    <location>
        <begin position="47"/>
        <end position="161"/>
    </location>
</feature>
<keyword evidence="3" id="KW-1185">Reference proteome</keyword>
<accession>A0A841K9S7</accession>